<dbReference type="Proteomes" id="UP001229836">
    <property type="component" value="Chromosome"/>
</dbReference>
<reference evidence="1 2" key="1">
    <citation type="submission" date="2023-05" db="EMBL/GenBank/DDBJ databases">
        <title>The complete genome of Acinetobacter sp. nov KCTC 92772.</title>
        <authorList>
            <person name="Zhou G."/>
        </authorList>
    </citation>
    <scope>NUCLEOTIDE SEQUENCE [LARGE SCALE GENOMIC DNA]</scope>
    <source>
        <strain evidence="1 2">KCTC 92772</strain>
    </source>
</reference>
<dbReference type="InterPro" id="IPR009279">
    <property type="entry name" value="Portal_Mu"/>
</dbReference>
<dbReference type="RefSeq" id="WP_283268641.1">
    <property type="nucleotide sequence ID" value="NZ_CP125669.1"/>
</dbReference>
<accession>A0ABY8S8G2</accession>
<sequence length="523" mass="58109">MAKKDKKGKDNRAALDAPQTADIGWINQQEHPALGLTPKRLAQLLIAAESGDLTAQADLGADMEERDGHLYSELDKRKQAVKCLEWSVIPPKNASTEEKKLAAEVQEWIDDIEDLETVIFDALDAIGHGYSCQTIEWQRVGNLILPASFEHRLAREFKTPLNQPGELRWNDNSVDGAEFWDYGWLNHFHKAKSGYISRSGLHRVLCYPYLFKNYGVKDILQFLEVYGLPIRVGSYPAGATKEEKWTLLKAVLSIGRDAGGIIPQGMKIDFQNAASGDTDNHMGFIKYCDQTESKIIVGGTLLSQADGKTSTHAQSKTHEHGFKTITKSDAKQLARSFNDSLIDYLMRLNRPHITKDRYPKFKFDTNDIEDIATFSKSLPPLVDVGLQIPVAWAQEKLGIPIPDKNTAVLARTTQQSIAANNQRFTGFRLAALSQQLQTELFQDQVALDEAIRQLDAGQLNAQAQAMIQFVLKQLEAATTIDDALGIIANISPDKSADQMQDMLASLLFAAEAWGAISAQSELR</sequence>
<dbReference type="EMBL" id="CP125669">
    <property type="protein sequence ID" value="WHP07013.1"/>
    <property type="molecule type" value="Genomic_DNA"/>
</dbReference>
<organism evidence="1 2">
    <name type="scientific">Acinetobacter corruptisaponis</name>
    <dbReference type="NCBI Taxonomy" id="3045147"/>
    <lineage>
        <taxon>Bacteria</taxon>
        <taxon>Pseudomonadati</taxon>
        <taxon>Pseudomonadota</taxon>
        <taxon>Gammaproteobacteria</taxon>
        <taxon>Moraxellales</taxon>
        <taxon>Moraxellaceae</taxon>
        <taxon>Acinetobacter</taxon>
    </lineage>
</organism>
<gene>
    <name evidence="1" type="ORF">QLH32_06000</name>
</gene>
<proteinExistence type="predicted"/>
<dbReference type="Pfam" id="PF06074">
    <property type="entry name" value="Portal_Mu"/>
    <property type="match status" value="1"/>
</dbReference>
<keyword evidence="2" id="KW-1185">Reference proteome</keyword>
<evidence type="ECO:0000313" key="1">
    <source>
        <dbReference type="EMBL" id="WHP07013.1"/>
    </source>
</evidence>
<protein>
    <submittedName>
        <fullName evidence="1">DUF935 domain-containing protein</fullName>
    </submittedName>
</protein>
<evidence type="ECO:0000313" key="2">
    <source>
        <dbReference type="Proteomes" id="UP001229836"/>
    </source>
</evidence>
<name>A0ABY8S8G2_9GAMM</name>